<dbReference type="OrthoDB" id="105920at2759"/>
<accession>A0A9W6WW05</accession>
<dbReference type="EMBL" id="BSXT01000130">
    <property type="protein sequence ID" value="GMF18456.1"/>
    <property type="molecule type" value="Genomic_DNA"/>
</dbReference>
<evidence type="ECO:0000313" key="3">
    <source>
        <dbReference type="Proteomes" id="UP001165121"/>
    </source>
</evidence>
<reference evidence="2" key="1">
    <citation type="submission" date="2023-04" db="EMBL/GenBank/DDBJ databases">
        <title>Phytophthora fragariaefolia NBRC 109709.</title>
        <authorList>
            <person name="Ichikawa N."/>
            <person name="Sato H."/>
            <person name="Tonouchi N."/>
        </authorList>
    </citation>
    <scope>NUCLEOTIDE SEQUENCE</scope>
    <source>
        <strain evidence="2">NBRC 109709</strain>
    </source>
</reference>
<organism evidence="2 3">
    <name type="scientific">Phytophthora fragariaefolia</name>
    <dbReference type="NCBI Taxonomy" id="1490495"/>
    <lineage>
        <taxon>Eukaryota</taxon>
        <taxon>Sar</taxon>
        <taxon>Stramenopiles</taxon>
        <taxon>Oomycota</taxon>
        <taxon>Peronosporomycetes</taxon>
        <taxon>Peronosporales</taxon>
        <taxon>Peronosporaceae</taxon>
        <taxon>Phytophthora</taxon>
    </lineage>
</organism>
<dbReference type="Proteomes" id="UP001165121">
    <property type="component" value="Unassembled WGS sequence"/>
</dbReference>
<protein>
    <submittedName>
        <fullName evidence="2">Unnamed protein product</fullName>
    </submittedName>
</protein>
<dbReference type="AlphaFoldDB" id="A0A9W6WW05"/>
<name>A0A9W6WW05_9STRA</name>
<sequence>MPSSLTDSSSVGETSTLLSPRQPPEAFRSVKFDTLVARVGQNSTAMASKTRKNTQEAATEHREGQNTLEAQLADLRAELATLRTNRQVQPVRPTETTPRVPRGLPKFKGKRGEDVRQWLFQVETLCRIHCHDGDNDNTTLQSIARTAMEDPASGWFLFWASRTPAEEQSWAQFTRDALAHFEASYYQAVLR</sequence>
<evidence type="ECO:0000256" key="1">
    <source>
        <dbReference type="SAM" id="MobiDB-lite"/>
    </source>
</evidence>
<comment type="caution">
    <text evidence="2">The sequence shown here is derived from an EMBL/GenBank/DDBJ whole genome shotgun (WGS) entry which is preliminary data.</text>
</comment>
<proteinExistence type="predicted"/>
<keyword evidence="3" id="KW-1185">Reference proteome</keyword>
<gene>
    <name evidence="2" type="ORF">Pfra01_000162200</name>
</gene>
<feature type="region of interest" description="Disordered" evidence="1">
    <location>
        <begin position="87"/>
        <end position="108"/>
    </location>
</feature>
<feature type="region of interest" description="Disordered" evidence="1">
    <location>
        <begin position="1"/>
        <end position="65"/>
    </location>
</feature>
<evidence type="ECO:0000313" key="2">
    <source>
        <dbReference type="EMBL" id="GMF18456.1"/>
    </source>
</evidence>
<feature type="compositionally biased region" description="Low complexity" evidence="1">
    <location>
        <begin position="87"/>
        <end position="102"/>
    </location>
</feature>
<feature type="compositionally biased region" description="Polar residues" evidence="1">
    <location>
        <begin position="1"/>
        <end position="19"/>
    </location>
</feature>